<dbReference type="AlphaFoldDB" id="A0A081LIF5"/>
<dbReference type="Proteomes" id="UP000886939">
    <property type="component" value="Unassembled WGS sequence"/>
</dbReference>
<evidence type="ECO:0000256" key="1">
    <source>
        <dbReference type="ARBA" id="ARBA00004651"/>
    </source>
</evidence>
<dbReference type="GO" id="GO:0055085">
    <property type="term" value="P:transmembrane transport"/>
    <property type="evidence" value="ECO:0007669"/>
    <property type="project" value="InterPro"/>
</dbReference>
<dbReference type="InterPro" id="IPR035906">
    <property type="entry name" value="MetI-like_sf"/>
</dbReference>
<dbReference type="EMBL" id="JAOCIZ010000085">
    <property type="protein sequence ID" value="MDH1506877.1"/>
    <property type="molecule type" value="Genomic_DNA"/>
</dbReference>
<evidence type="ECO:0000313" key="17">
    <source>
        <dbReference type="Proteomes" id="UP000887009"/>
    </source>
</evidence>
<comment type="similarity">
    <text evidence="7">Belongs to the binding-protein-dependent transport system permease family.</text>
</comment>
<keyword evidence="5 7" id="KW-1133">Transmembrane helix</keyword>
<reference evidence="13" key="5">
    <citation type="submission" date="2023-11" db="EMBL/GenBank/DDBJ databases">
        <title>WGS of Aeromonas in Northern Israel.</title>
        <authorList>
            <person name="Hershko Y."/>
        </authorList>
    </citation>
    <scope>NUCLEOTIDE SEQUENCE</scope>
    <source>
        <strain evidence="13">77416</strain>
    </source>
</reference>
<evidence type="ECO:0000256" key="2">
    <source>
        <dbReference type="ARBA" id="ARBA00022448"/>
    </source>
</evidence>
<dbReference type="Proteomes" id="UP001277183">
    <property type="component" value="Unassembled WGS sequence"/>
</dbReference>
<evidence type="ECO:0000256" key="5">
    <source>
        <dbReference type="ARBA" id="ARBA00022989"/>
    </source>
</evidence>
<feature type="transmembrane region" description="Helical" evidence="7">
    <location>
        <begin position="117"/>
        <end position="140"/>
    </location>
</feature>
<dbReference type="PROSITE" id="PS50928">
    <property type="entry name" value="ABC_TM1"/>
    <property type="match status" value="1"/>
</dbReference>
<evidence type="ECO:0000256" key="4">
    <source>
        <dbReference type="ARBA" id="ARBA00022692"/>
    </source>
</evidence>
<dbReference type="PANTHER" id="PTHR30465:SF66">
    <property type="entry name" value="INNER MEMBRANE ABC TRANSPORTER PERMEASE PROTEIN YEJB"/>
    <property type="match status" value="1"/>
</dbReference>
<reference evidence="14 18" key="6">
    <citation type="submission" date="2023-12" db="EMBL/GenBank/DDBJ databases">
        <title>Characterization of antibiotic resistance in Aeromonas spp. in hospital effluent.</title>
        <authorList>
            <person name="Negoseki B.R.S."/>
            <person name="Krul D."/>
            <person name="Siqueira A.C."/>
            <person name="Almeida M."/>
            <person name="Mesa D."/>
            <person name="Conte D."/>
            <person name="Dalla-Costa L.M."/>
        </authorList>
    </citation>
    <scope>NUCLEOTIDE SEQUENCE [LARGE SCALE GENOMIC DNA]</scope>
    <source>
        <strain evidence="14 18">36v</strain>
    </source>
</reference>
<dbReference type="GO" id="GO:0005886">
    <property type="term" value="C:plasma membrane"/>
    <property type="evidence" value="ECO:0007669"/>
    <property type="project" value="UniProtKB-SubCell"/>
</dbReference>
<evidence type="ECO:0000313" key="18">
    <source>
        <dbReference type="Proteomes" id="UP001304847"/>
    </source>
</evidence>
<evidence type="ECO:0000259" key="8">
    <source>
        <dbReference type="PROSITE" id="PS50928"/>
    </source>
</evidence>
<gene>
    <name evidence="15" type="ORF">JC965_09170</name>
    <name evidence="10" type="ORF">KAM343_32490</name>
    <name evidence="11" type="ORF">KAM348_21780</name>
    <name evidence="12" type="ORF">N5I20_17645</name>
    <name evidence="13" type="ORF">SJS77_15795</name>
    <name evidence="14" type="ORF">VCX44_22195</name>
    <name evidence="9" type="ORF">WP2W18E01_34750</name>
</gene>
<feature type="domain" description="ABC transmembrane type-1" evidence="8">
    <location>
        <begin position="113"/>
        <end position="330"/>
    </location>
</feature>
<evidence type="ECO:0000313" key="12">
    <source>
        <dbReference type="EMBL" id="MDH1506877.1"/>
    </source>
</evidence>
<keyword evidence="6 7" id="KW-0472">Membrane</keyword>
<protein>
    <submittedName>
        <fullName evidence="12">ABC transporter permease subunit</fullName>
    </submittedName>
    <submittedName>
        <fullName evidence="11">Microcin C ABC transporter permease YejB</fullName>
    </submittedName>
</protein>
<proteinExistence type="inferred from homology"/>
<feature type="transmembrane region" description="Helical" evidence="7">
    <location>
        <begin position="9"/>
        <end position="30"/>
    </location>
</feature>
<dbReference type="EMBL" id="JAYGOJ010000209">
    <property type="protein sequence ID" value="MEA9438437.1"/>
    <property type="molecule type" value="Genomic_DNA"/>
</dbReference>
<dbReference type="RefSeq" id="WP_010675471.1">
    <property type="nucleotide sequence ID" value="NZ_AP019195.1"/>
</dbReference>
<dbReference type="SUPFAM" id="SSF161098">
    <property type="entry name" value="MetI-like"/>
    <property type="match status" value="1"/>
</dbReference>
<dbReference type="Proteomes" id="UP000887009">
    <property type="component" value="Unassembled WGS sequence"/>
</dbReference>
<dbReference type="EMBL" id="BPNL01000022">
    <property type="protein sequence ID" value="GJA54755.1"/>
    <property type="molecule type" value="Genomic_DNA"/>
</dbReference>
<dbReference type="Proteomes" id="UP000515756">
    <property type="component" value="Chromosome"/>
</dbReference>
<evidence type="ECO:0000313" key="9">
    <source>
        <dbReference type="EMBL" id="BBQ31893.1"/>
    </source>
</evidence>
<comment type="subcellular location">
    <subcellularLocation>
        <location evidence="1 7">Cell membrane</location>
        <topology evidence="1 7">Multi-pass membrane protein</topology>
    </subcellularLocation>
</comment>
<evidence type="ECO:0000313" key="15">
    <source>
        <dbReference type="EMBL" id="QQA62606.1"/>
    </source>
</evidence>
<keyword evidence="2 7" id="KW-0813">Transport</keyword>
<feature type="transmembrane region" description="Helical" evidence="7">
    <location>
        <begin position="307"/>
        <end position="333"/>
    </location>
</feature>
<feature type="transmembrane region" description="Helical" evidence="7">
    <location>
        <begin position="152"/>
        <end position="177"/>
    </location>
</feature>
<dbReference type="GeneID" id="48823597"/>
<sequence>MLSYFLRRMLLIIPTFLGITLLVFTITRFVPGGPVERMLLQAQVSQNESGRSSGSKGAQALSDEQIEELKAFYGLDKPMLVAYWDWLQKLAVLDLGESTRYYEPVWDLIKERLPVTAFFGLATFLLSYAVSIPLGVAKALRHNSRFDSLSSMLIYMAYALPAYVVGIFLITVFAFHLEWLPMGGFPGDEFDGMESSWDQIRTVFAHALLPLIAYAIGDFAILTMTMKNSLMENLSADYVRTAVAKGLPFRKAVTDHAMRNSLIPIASHLGSVLTVFFGGSFLIETIFNIDGIGLLGYEAIVERDYPTVMGILAITSMLMLVGNIVSDICVALVDPRVRFGE</sequence>
<dbReference type="InterPro" id="IPR000515">
    <property type="entry name" value="MetI-like"/>
</dbReference>
<reference evidence="12" key="4">
    <citation type="submission" date="2022-09" db="EMBL/GenBank/DDBJ databases">
        <title>Intensive care unit water sources are persistently colonized with multi-drug resistant bacteria and are the site of extensive horizontal gene transfer of antibiotic resistance genes.</title>
        <authorList>
            <person name="Diorio-Toth L."/>
        </authorList>
    </citation>
    <scope>NUCLEOTIDE SEQUENCE</scope>
    <source>
        <strain evidence="12">GD03710</strain>
    </source>
</reference>
<dbReference type="EMBL" id="JAWZVU010000101">
    <property type="protein sequence ID" value="MDX7721911.1"/>
    <property type="molecule type" value="Genomic_DNA"/>
</dbReference>
<evidence type="ECO:0000313" key="14">
    <source>
        <dbReference type="EMBL" id="MEA9438437.1"/>
    </source>
</evidence>
<feature type="transmembrane region" description="Helical" evidence="7">
    <location>
        <begin position="203"/>
        <end position="222"/>
    </location>
</feature>
<evidence type="ECO:0000313" key="10">
    <source>
        <dbReference type="EMBL" id="GJA42453.1"/>
    </source>
</evidence>
<dbReference type="Gene3D" id="1.10.3720.10">
    <property type="entry name" value="MetI-like"/>
    <property type="match status" value="1"/>
</dbReference>
<reference evidence="9 16" key="1">
    <citation type="submission" date="2019-12" db="EMBL/GenBank/DDBJ databases">
        <title>complete genome sequences of Aeromonas caviae str. WP2-W18-ESBL-01 isolated from wastewater treatment plant effluent.</title>
        <authorList>
            <person name="Sekizuka T."/>
            <person name="Itokawa K."/>
            <person name="Yatsu K."/>
            <person name="Inamine Y."/>
            <person name="Kuroda M."/>
        </authorList>
    </citation>
    <scope>NUCLEOTIDE SEQUENCE [LARGE SCALE GENOMIC DNA]</scope>
    <source>
        <strain evidence="9 16">WP2-W18-ESBL-01</strain>
    </source>
</reference>
<accession>A0A081LIF5</accession>
<dbReference type="Proteomes" id="UP001304847">
    <property type="component" value="Unassembled WGS sequence"/>
</dbReference>
<dbReference type="Proteomes" id="UP001161704">
    <property type="component" value="Unassembled WGS sequence"/>
</dbReference>
<evidence type="ECO:0000313" key="11">
    <source>
        <dbReference type="EMBL" id="GJA54755.1"/>
    </source>
</evidence>
<dbReference type="Pfam" id="PF00528">
    <property type="entry name" value="BPD_transp_1"/>
    <property type="match status" value="1"/>
</dbReference>
<organism evidence="11 17">
    <name type="scientific">Aeromonas caviae</name>
    <name type="common">Aeromonas punctata</name>
    <dbReference type="NCBI Taxonomy" id="648"/>
    <lineage>
        <taxon>Bacteria</taxon>
        <taxon>Pseudomonadati</taxon>
        <taxon>Pseudomonadota</taxon>
        <taxon>Gammaproteobacteria</taxon>
        <taxon>Aeromonadales</taxon>
        <taxon>Aeromonadaceae</taxon>
        <taxon>Aeromonas</taxon>
    </lineage>
</organism>
<evidence type="ECO:0000313" key="13">
    <source>
        <dbReference type="EMBL" id="MDX7721911.1"/>
    </source>
</evidence>
<evidence type="ECO:0000256" key="6">
    <source>
        <dbReference type="ARBA" id="ARBA00023136"/>
    </source>
</evidence>
<evidence type="ECO:0000256" key="3">
    <source>
        <dbReference type="ARBA" id="ARBA00022475"/>
    </source>
</evidence>
<name>A0A081LIF5_AERCA</name>
<keyword evidence="18" id="KW-1185">Reference proteome</keyword>
<reference evidence="11" key="3">
    <citation type="submission" date="2021-07" db="EMBL/GenBank/DDBJ databases">
        <title>Draft genome sequence of carbapenem-resistant Aeromonas spp. in Japan.</title>
        <authorList>
            <person name="Maehana S."/>
            <person name="Suzuki M."/>
            <person name="Kitasato H."/>
        </authorList>
    </citation>
    <scope>NUCLEOTIDE SEQUENCE</scope>
    <source>
        <strain evidence="10">KAM343</strain>
        <strain evidence="11">KAM348</strain>
    </source>
</reference>
<dbReference type="OrthoDB" id="9805855at2"/>
<evidence type="ECO:0000256" key="7">
    <source>
        <dbReference type="RuleBase" id="RU363032"/>
    </source>
</evidence>
<keyword evidence="4 7" id="KW-0812">Transmembrane</keyword>
<dbReference type="GO" id="GO:0042884">
    <property type="term" value="P:microcin transport"/>
    <property type="evidence" value="ECO:0007669"/>
    <property type="project" value="TreeGrafter"/>
</dbReference>
<keyword evidence="3" id="KW-1003">Cell membrane</keyword>
<dbReference type="CDD" id="cd06261">
    <property type="entry name" value="TM_PBP2"/>
    <property type="match status" value="1"/>
</dbReference>
<evidence type="ECO:0000313" key="16">
    <source>
        <dbReference type="Proteomes" id="UP000515756"/>
    </source>
</evidence>
<dbReference type="EMBL" id="CP065937">
    <property type="protein sequence ID" value="QQA62606.1"/>
    <property type="molecule type" value="Genomic_DNA"/>
</dbReference>
<dbReference type="EMBL" id="AP021927">
    <property type="protein sequence ID" value="BBQ31893.1"/>
    <property type="molecule type" value="Genomic_DNA"/>
</dbReference>
<reference evidence="15" key="2">
    <citation type="submission" date="2020-12" db="EMBL/GenBank/DDBJ databases">
        <title>GES Beta-lactamases isolated from hospital effluents in Brazil.</title>
        <authorList>
            <person name="Conte D."/>
            <person name="Mesa D."/>
            <person name="Palmeiro J.K."/>
            <person name="Dalla-Costa L.M."/>
        </authorList>
    </citation>
    <scope>NUCLEOTIDE SEQUENCE [LARGE SCALE GENOMIC DNA]</scope>
    <source>
        <strain evidence="15">Aero21</strain>
    </source>
</reference>
<dbReference type="EMBL" id="BPNI01000081">
    <property type="protein sequence ID" value="GJA42453.1"/>
    <property type="molecule type" value="Genomic_DNA"/>
</dbReference>
<feature type="transmembrane region" description="Helical" evidence="7">
    <location>
        <begin position="265"/>
        <end position="287"/>
    </location>
</feature>
<dbReference type="PANTHER" id="PTHR30465">
    <property type="entry name" value="INNER MEMBRANE ABC TRANSPORTER"/>
    <property type="match status" value="1"/>
</dbReference>